<evidence type="ECO:0000313" key="2">
    <source>
        <dbReference type="EMBL" id="MDL5158894.1"/>
    </source>
</evidence>
<dbReference type="InterPro" id="IPR002145">
    <property type="entry name" value="CopG"/>
</dbReference>
<keyword evidence="3" id="KW-1185">Reference proteome</keyword>
<dbReference type="RefSeq" id="WP_286055455.1">
    <property type="nucleotide sequence ID" value="NZ_JASVWF010000006.1"/>
</dbReference>
<gene>
    <name evidence="2" type="ORF">QRT03_23200</name>
</gene>
<protein>
    <submittedName>
        <fullName evidence="2">Ribbon-helix-helix protein, CopG family</fullName>
    </submittedName>
</protein>
<accession>A0ABT7MFD8</accession>
<dbReference type="Proteomes" id="UP001231924">
    <property type="component" value="Unassembled WGS sequence"/>
</dbReference>
<evidence type="ECO:0000259" key="1">
    <source>
        <dbReference type="Pfam" id="PF01402"/>
    </source>
</evidence>
<sequence length="78" mass="8913">MRTTITIDDGLLDQVRRRAAELGQTVSQVIEDGVRTALLRREEQAEQPFRVTPFRGGRPRTAIDLDDNTALLEHMEHE</sequence>
<reference evidence="2 3" key="1">
    <citation type="submission" date="2023-06" db="EMBL/GenBank/DDBJ databases">
        <title>Actinomycetospora Odt1-22.</title>
        <authorList>
            <person name="Supong K."/>
        </authorList>
    </citation>
    <scope>NUCLEOTIDE SEQUENCE [LARGE SCALE GENOMIC DNA]</scope>
    <source>
        <strain evidence="2 3">Odt1-22</strain>
    </source>
</reference>
<dbReference type="Pfam" id="PF01402">
    <property type="entry name" value="RHH_1"/>
    <property type="match status" value="1"/>
</dbReference>
<name>A0ABT7MFD8_9PSEU</name>
<comment type="caution">
    <text evidence="2">The sequence shown here is derived from an EMBL/GenBank/DDBJ whole genome shotgun (WGS) entry which is preliminary data.</text>
</comment>
<proteinExistence type="predicted"/>
<dbReference type="EMBL" id="JASVWF010000006">
    <property type="protein sequence ID" value="MDL5158894.1"/>
    <property type="molecule type" value="Genomic_DNA"/>
</dbReference>
<organism evidence="2 3">
    <name type="scientific">Actinomycetospora termitidis</name>
    <dbReference type="NCBI Taxonomy" id="3053470"/>
    <lineage>
        <taxon>Bacteria</taxon>
        <taxon>Bacillati</taxon>
        <taxon>Actinomycetota</taxon>
        <taxon>Actinomycetes</taxon>
        <taxon>Pseudonocardiales</taxon>
        <taxon>Pseudonocardiaceae</taxon>
        <taxon>Actinomycetospora</taxon>
    </lineage>
</organism>
<evidence type="ECO:0000313" key="3">
    <source>
        <dbReference type="Proteomes" id="UP001231924"/>
    </source>
</evidence>
<feature type="domain" description="Ribbon-helix-helix protein CopG" evidence="1">
    <location>
        <begin position="1"/>
        <end position="40"/>
    </location>
</feature>